<geneLocation type="plasmid" evidence="1 2">
    <name>unnamed1</name>
</geneLocation>
<evidence type="ECO:0000313" key="2">
    <source>
        <dbReference type="Proteomes" id="UP000215256"/>
    </source>
</evidence>
<reference evidence="1 2" key="1">
    <citation type="submission" date="2017-07" db="EMBL/GenBank/DDBJ databases">
        <title>Phylogenetic study on the rhizospheric bacterium Ochrobactrum sp. A44.</title>
        <authorList>
            <person name="Krzyzanowska D.M."/>
            <person name="Ossowicki A."/>
            <person name="Rajewska M."/>
            <person name="Maciag T."/>
            <person name="Kaczynski Z."/>
            <person name="Czerwicka M."/>
            <person name="Jafra S."/>
        </authorList>
    </citation>
    <scope>NUCLEOTIDE SEQUENCE [LARGE SCALE GENOMIC DNA]</scope>
    <source>
        <strain evidence="1 2">A44</strain>
        <plasmid evidence="1 2">unnamed1</plasmid>
    </source>
</reference>
<gene>
    <name evidence="1" type="ORF">CES85_3452</name>
</gene>
<evidence type="ECO:0000313" key="1">
    <source>
        <dbReference type="EMBL" id="ASV87869.1"/>
    </source>
</evidence>
<dbReference type="Proteomes" id="UP000215256">
    <property type="component" value="Plasmid unnamed1"/>
</dbReference>
<name>A0A248UNH4_9HYPH</name>
<protein>
    <submittedName>
        <fullName evidence="1">Uncharacterized protein</fullName>
    </submittedName>
</protein>
<organism evidence="1 2">
    <name type="scientific">Ochrobactrum quorumnocens</name>
    <dbReference type="NCBI Taxonomy" id="271865"/>
    <lineage>
        <taxon>Bacteria</taxon>
        <taxon>Pseudomonadati</taxon>
        <taxon>Pseudomonadota</taxon>
        <taxon>Alphaproteobacteria</taxon>
        <taxon>Hyphomicrobiales</taxon>
        <taxon>Brucellaceae</taxon>
        <taxon>Brucella/Ochrobactrum group</taxon>
        <taxon>Ochrobactrum</taxon>
    </lineage>
</organism>
<sequence>MSGRKFRYLRHKTSAAHPAVDDTLGMQLRKDESAFPGPSALSTINCRIDR</sequence>
<dbReference type="AlphaFoldDB" id="A0A248UNH4"/>
<dbReference type="EMBL" id="CP022605">
    <property type="protein sequence ID" value="ASV87869.1"/>
    <property type="molecule type" value="Genomic_DNA"/>
</dbReference>
<keyword evidence="1" id="KW-0614">Plasmid</keyword>
<proteinExistence type="predicted"/>
<accession>A0A248UNH4</accession>
<dbReference type="KEGG" id="och:CES85_3452"/>